<reference evidence="2" key="1">
    <citation type="submission" date="2021-05" db="EMBL/GenBank/DDBJ databases">
        <authorList>
            <person name="Pietrasiak N."/>
            <person name="Ward R."/>
            <person name="Stajich J.E."/>
            <person name="Kurbessoian T."/>
        </authorList>
    </citation>
    <scope>NUCLEOTIDE SEQUENCE</scope>
    <source>
        <strain evidence="2">CPER-KK1</strain>
    </source>
</reference>
<keyword evidence="1" id="KW-0233">DNA recombination</keyword>
<dbReference type="InterPro" id="IPR013762">
    <property type="entry name" value="Integrase-like_cat_sf"/>
</dbReference>
<evidence type="ECO:0000256" key="1">
    <source>
        <dbReference type="ARBA" id="ARBA00023172"/>
    </source>
</evidence>
<dbReference type="InterPro" id="IPR011010">
    <property type="entry name" value="DNA_brk_join_enz"/>
</dbReference>
<dbReference type="EMBL" id="JAHHIF010000055">
    <property type="protein sequence ID" value="MBW4548120.1"/>
    <property type="molecule type" value="Genomic_DNA"/>
</dbReference>
<organism evidence="2 3">
    <name type="scientific">Symplocastrum torsivum CPER-KK1</name>
    <dbReference type="NCBI Taxonomy" id="450513"/>
    <lineage>
        <taxon>Bacteria</taxon>
        <taxon>Bacillati</taxon>
        <taxon>Cyanobacteriota</taxon>
        <taxon>Cyanophyceae</taxon>
        <taxon>Oscillatoriophycideae</taxon>
        <taxon>Oscillatoriales</taxon>
        <taxon>Microcoleaceae</taxon>
        <taxon>Symplocastrum</taxon>
    </lineage>
</organism>
<name>A0A951PQH0_9CYAN</name>
<dbReference type="Gene3D" id="1.10.443.10">
    <property type="entry name" value="Intergrase catalytic core"/>
    <property type="match status" value="1"/>
</dbReference>
<evidence type="ECO:0000313" key="2">
    <source>
        <dbReference type="EMBL" id="MBW4548120.1"/>
    </source>
</evidence>
<reference evidence="2" key="2">
    <citation type="journal article" date="2022" name="Microbiol. Resour. Announc.">
        <title>Metagenome Sequencing to Explore Phylogenomics of Terrestrial Cyanobacteria.</title>
        <authorList>
            <person name="Ward R.D."/>
            <person name="Stajich J.E."/>
            <person name="Johansen J.R."/>
            <person name="Huntemann M."/>
            <person name="Clum A."/>
            <person name="Foster B."/>
            <person name="Foster B."/>
            <person name="Roux S."/>
            <person name="Palaniappan K."/>
            <person name="Varghese N."/>
            <person name="Mukherjee S."/>
            <person name="Reddy T.B.K."/>
            <person name="Daum C."/>
            <person name="Copeland A."/>
            <person name="Chen I.A."/>
            <person name="Ivanova N.N."/>
            <person name="Kyrpides N.C."/>
            <person name="Shapiro N."/>
            <person name="Eloe-Fadrosh E.A."/>
            <person name="Pietrasiak N."/>
        </authorList>
    </citation>
    <scope>NUCLEOTIDE SEQUENCE</scope>
    <source>
        <strain evidence="2">CPER-KK1</strain>
    </source>
</reference>
<evidence type="ECO:0000313" key="3">
    <source>
        <dbReference type="Proteomes" id="UP000753908"/>
    </source>
</evidence>
<gene>
    <name evidence="2" type="ORF">KME25_27315</name>
</gene>
<proteinExistence type="predicted"/>
<comment type="caution">
    <text evidence="2">The sequence shown here is derived from an EMBL/GenBank/DDBJ whole genome shotgun (WGS) entry which is preliminary data.</text>
</comment>
<protein>
    <submittedName>
        <fullName evidence="2">Uncharacterized protein</fullName>
    </submittedName>
</protein>
<dbReference type="SUPFAM" id="SSF56349">
    <property type="entry name" value="DNA breaking-rejoining enzymes"/>
    <property type="match status" value="1"/>
</dbReference>
<accession>A0A951PQH0</accession>
<dbReference type="GO" id="GO:0006310">
    <property type="term" value="P:DNA recombination"/>
    <property type="evidence" value="ECO:0007669"/>
    <property type="project" value="UniProtKB-KW"/>
</dbReference>
<dbReference type="GO" id="GO:0003677">
    <property type="term" value="F:DNA binding"/>
    <property type="evidence" value="ECO:0007669"/>
    <property type="project" value="InterPro"/>
</dbReference>
<dbReference type="GO" id="GO:0015074">
    <property type="term" value="P:DNA integration"/>
    <property type="evidence" value="ECO:0007669"/>
    <property type="project" value="InterPro"/>
</dbReference>
<dbReference type="AlphaFoldDB" id="A0A951PQH0"/>
<dbReference type="Proteomes" id="UP000753908">
    <property type="component" value="Unassembled WGS sequence"/>
</dbReference>
<sequence length="654" mass="77020">MKPDSITEQDKHTLASLFYKWEKHIQNPNLSKYLRIAFKLYVLEVLGFKTRDMKPNEFAKLCDNLTLQKLMEHLEKFTEKNSSKEENLEISPPSPKENLKACLLNAFDQEFEAAVALGRVQRSTKHNYRSAVGRFGEYLPQQIWWKELFPQQMPQFIPPRPKKVEKETRPQGEDYGLPLEKFPPHLIKQLEEYKEFRLTGGKKVRTEASWRSKQQYKKPKITTINELTLKKELGGITRFFGWCVHIEGHSSETLKLDLITDIELLEYYLSWLVEERKCYHSSGVMMLGVAIAVAKWLNYNKSERRNWSDIDLIMELQGFQSYCSEEYKNERRQYLQSKWEKKELTHSQLREVIQYLRDCCAENSGRVSRLTGKRVKNEKRSTLAIVWSWEIYLIVKILVFLPVRQQEIRQFKLGETLFRKIDEKGHPYYEAKITQHKNKSRTGRDRKYKLPSILTADLDAWVDIWRPKAVEAVQTLENWLEFFNHEIEDVERLQQRIEMAKQGYTETKVKDIQKYIENLETGLLGLEHRIEAWSSAKANLEEHNSLFFMIGKSHPQSFGKPFTIIDLWSLVTGAIAKATTALYGVPYYTHPHALRHIAAKHIRKLKGDTKALAELMGHSETQGDEYAKQIMTTLDRLNNFSDNWWEEENENEDD</sequence>